<accession>A0ABN8DXM2</accession>
<organism evidence="2 3">
    <name type="scientific">Vibrio stylophorae</name>
    <dbReference type="NCBI Taxonomy" id="659351"/>
    <lineage>
        <taxon>Bacteria</taxon>
        <taxon>Pseudomonadati</taxon>
        <taxon>Pseudomonadota</taxon>
        <taxon>Gammaproteobacteria</taxon>
        <taxon>Vibrionales</taxon>
        <taxon>Vibrionaceae</taxon>
        <taxon>Vibrio</taxon>
    </lineage>
</organism>
<comment type="caution">
    <text evidence="2">The sequence shown here is derived from an EMBL/GenBank/DDBJ whole genome shotgun (WGS) entry which is preliminary data.</text>
</comment>
<proteinExistence type="predicted"/>
<evidence type="ECO:0000256" key="1">
    <source>
        <dbReference type="SAM" id="SignalP"/>
    </source>
</evidence>
<protein>
    <submittedName>
        <fullName evidence="2">Uncharacterized protein</fullName>
    </submittedName>
</protein>
<sequence>MRFFQLRPRTFCLAFTLITGTVFAQDDVGTALKQSQAHYQQGQLLAASTALEQAHFLIFEQALNEIAARLPALDTPWQRDPHTIDHPQKMLGLARLEQRYYDPQGHQIMVRVLLNNPLQPLLKDMLETPQLVQAMGAQRLSFGKAEGILLDSQCDACELQIMAAPQMTVVLEGSAGTRQQLLLLAKKMDFSPL</sequence>
<gene>
    <name evidence="2" type="ORF">VST7929_02794</name>
</gene>
<evidence type="ECO:0000313" key="3">
    <source>
        <dbReference type="Proteomes" id="UP000838672"/>
    </source>
</evidence>
<dbReference type="EMBL" id="CAKLDI010000002">
    <property type="protein sequence ID" value="CAH0535133.1"/>
    <property type="molecule type" value="Genomic_DNA"/>
</dbReference>
<feature type="chain" id="PRO_5045039806" evidence="1">
    <location>
        <begin position="25"/>
        <end position="193"/>
    </location>
</feature>
<evidence type="ECO:0000313" key="2">
    <source>
        <dbReference type="EMBL" id="CAH0535133.1"/>
    </source>
</evidence>
<dbReference type="Proteomes" id="UP000838672">
    <property type="component" value="Unassembled WGS sequence"/>
</dbReference>
<feature type="signal peptide" evidence="1">
    <location>
        <begin position="1"/>
        <end position="24"/>
    </location>
</feature>
<dbReference type="RefSeq" id="WP_237467993.1">
    <property type="nucleotide sequence ID" value="NZ_CAKLDI010000002.1"/>
</dbReference>
<keyword evidence="3" id="KW-1185">Reference proteome</keyword>
<name>A0ABN8DXM2_9VIBR</name>
<keyword evidence="1" id="KW-0732">Signal</keyword>
<reference evidence="2" key="1">
    <citation type="submission" date="2021-11" db="EMBL/GenBank/DDBJ databases">
        <authorList>
            <person name="Rodrigo-Torres L."/>
            <person name="Arahal R. D."/>
            <person name="Lucena T."/>
        </authorList>
    </citation>
    <scope>NUCLEOTIDE SEQUENCE</scope>
    <source>
        <strain evidence="2">CECT 7929</strain>
    </source>
</reference>